<feature type="transmembrane region" description="Helical" evidence="1">
    <location>
        <begin position="59"/>
        <end position="79"/>
    </location>
</feature>
<keyword evidence="3" id="KW-1185">Reference proteome</keyword>
<reference evidence="2" key="1">
    <citation type="journal article" date="2023" name="Insect Mol. Biol.">
        <title>Genome sequencing provides insights into the evolution of gene families encoding plant cell wall-degrading enzymes in longhorned beetles.</title>
        <authorList>
            <person name="Shin N.R."/>
            <person name="Okamura Y."/>
            <person name="Kirsch R."/>
            <person name="Pauchet Y."/>
        </authorList>
    </citation>
    <scope>NUCLEOTIDE SEQUENCE</scope>
    <source>
        <strain evidence="2">AMC_N1</strain>
    </source>
</reference>
<keyword evidence="1" id="KW-0812">Transmembrane</keyword>
<sequence>MNFDTGISRCYMEKLIGQWQPRKKQQQQDVFSRILPMLATPFIFQTTLLPIVLISMKFMLLNSLFIGKLAILLWAVNLYRNRNDDSAALYSHNINVNHDFPAPGHFHEGGQHYVQRRQSGSERRKKRETS</sequence>
<dbReference type="EMBL" id="JAPWTK010000004">
    <property type="protein sequence ID" value="KAJ8961757.1"/>
    <property type="molecule type" value="Genomic_DNA"/>
</dbReference>
<accession>A0AAV8ZBL1</accession>
<organism evidence="2 3">
    <name type="scientific">Aromia moschata</name>
    <dbReference type="NCBI Taxonomy" id="1265417"/>
    <lineage>
        <taxon>Eukaryota</taxon>
        <taxon>Metazoa</taxon>
        <taxon>Ecdysozoa</taxon>
        <taxon>Arthropoda</taxon>
        <taxon>Hexapoda</taxon>
        <taxon>Insecta</taxon>
        <taxon>Pterygota</taxon>
        <taxon>Neoptera</taxon>
        <taxon>Endopterygota</taxon>
        <taxon>Coleoptera</taxon>
        <taxon>Polyphaga</taxon>
        <taxon>Cucujiformia</taxon>
        <taxon>Chrysomeloidea</taxon>
        <taxon>Cerambycidae</taxon>
        <taxon>Cerambycinae</taxon>
        <taxon>Callichromatini</taxon>
        <taxon>Aromia</taxon>
    </lineage>
</organism>
<dbReference type="Proteomes" id="UP001162162">
    <property type="component" value="Unassembled WGS sequence"/>
</dbReference>
<evidence type="ECO:0000313" key="3">
    <source>
        <dbReference type="Proteomes" id="UP001162162"/>
    </source>
</evidence>
<comment type="caution">
    <text evidence="2">The sequence shown here is derived from an EMBL/GenBank/DDBJ whole genome shotgun (WGS) entry which is preliminary data.</text>
</comment>
<feature type="transmembrane region" description="Helical" evidence="1">
    <location>
        <begin position="30"/>
        <end position="53"/>
    </location>
</feature>
<keyword evidence="1" id="KW-0472">Membrane</keyword>
<name>A0AAV8ZBL1_9CUCU</name>
<keyword evidence="1" id="KW-1133">Transmembrane helix</keyword>
<protein>
    <submittedName>
        <fullName evidence="2">Uncharacterized protein</fullName>
    </submittedName>
</protein>
<dbReference type="AlphaFoldDB" id="A0AAV8ZBL1"/>
<gene>
    <name evidence="2" type="ORF">NQ318_021358</name>
</gene>
<evidence type="ECO:0000256" key="1">
    <source>
        <dbReference type="SAM" id="Phobius"/>
    </source>
</evidence>
<evidence type="ECO:0000313" key="2">
    <source>
        <dbReference type="EMBL" id="KAJ8961757.1"/>
    </source>
</evidence>
<proteinExistence type="predicted"/>